<keyword evidence="5" id="KW-1185">Reference proteome</keyword>
<dbReference type="EMBL" id="CP078073">
    <property type="protein sequence ID" value="QXL88150.1"/>
    <property type="molecule type" value="Genomic_DNA"/>
</dbReference>
<dbReference type="RefSeq" id="WP_257891239.1">
    <property type="nucleotide sequence ID" value="NZ_JAIMBW010000001.1"/>
</dbReference>
<protein>
    <submittedName>
        <fullName evidence="3">VWA-like domain-containing protein</fullName>
    </submittedName>
</protein>
<dbReference type="Proteomes" id="UP000693972">
    <property type="component" value="Unassembled WGS sequence"/>
</dbReference>
<dbReference type="PANTHER" id="PTHR38730:SF1">
    <property type="entry name" value="SLL7028 PROTEIN"/>
    <property type="match status" value="1"/>
</dbReference>
<evidence type="ECO:0000313" key="4">
    <source>
        <dbReference type="EMBL" id="QXL88150.1"/>
    </source>
</evidence>
<evidence type="ECO:0000259" key="1">
    <source>
        <dbReference type="Pfam" id="PF09967"/>
    </source>
</evidence>
<dbReference type="InterPro" id="IPR025154">
    <property type="entry name" value="Put_metallopeptidase_dom"/>
</dbReference>
<dbReference type="PANTHER" id="PTHR38730">
    <property type="entry name" value="SLL7028 PROTEIN"/>
    <property type="match status" value="1"/>
</dbReference>
<dbReference type="InterPro" id="IPR018698">
    <property type="entry name" value="VWA-like_dom"/>
</dbReference>
<proteinExistence type="predicted"/>
<dbReference type="Pfam" id="PF09967">
    <property type="entry name" value="DUF2201"/>
    <property type="match status" value="1"/>
</dbReference>
<accession>A0A975TVQ2</accession>
<evidence type="ECO:0000313" key="5">
    <source>
        <dbReference type="Proteomes" id="UP000693972"/>
    </source>
</evidence>
<name>A0A975TVQ2_9RHOB</name>
<organism evidence="4">
    <name type="scientific">Gymnodinialimonas phycosphaerae</name>
    <dbReference type="NCBI Taxonomy" id="2841589"/>
    <lineage>
        <taxon>Bacteria</taxon>
        <taxon>Pseudomonadati</taxon>
        <taxon>Pseudomonadota</taxon>
        <taxon>Alphaproteobacteria</taxon>
        <taxon>Rhodobacterales</taxon>
        <taxon>Paracoccaceae</taxon>
        <taxon>Gymnodinialimonas</taxon>
    </lineage>
</organism>
<dbReference type="EMBL" id="JAIMBW010000001">
    <property type="protein sequence ID" value="MBY4891354.1"/>
    <property type="molecule type" value="Genomic_DNA"/>
</dbReference>
<dbReference type="Pfam" id="PF13203">
    <property type="entry name" value="DUF2201_N"/>
    <property type="match status" value="1"/>
</dbReference>
<feature type="domain" description="VWA-like" evidence="1">
    <location>
        <begin position="281"/>
        <end position="403"/>
    </location>
</feature>
<evidence type="ECO:0000313" key="3">
    <source>
        <dbReference type="EMBL" id="MBY4891354.1"/>
    </source>
</evidence>
<evidence type="ECO:0000259" key="2">
    <source>
        <dbReference type="Pfam" id="PF13203"/>
    </source>
</evidence>
<gene>
    <name evidence="3" type="ORF">KUL25_01095</name>
    <name evidence="4" type="ORF">KUL25_01100</name>
</gene>
<reference evidence="4 5" key="1">
    <citation type="submission" date="2021-07" db="EMBL/GenBank/DDBJ databases">
        <title>Karlodiniumbacter phycospheric gen. nov., sp. nov., a phycosphere bacterium isolated from karlodinium veneficum.</title>
        <authorList>
            <person name="Peng Y."/>
            <person name="Jiang L."/>
            <person name="Lee J."/>
        </authorList>
    </citation>
    <scope>NUCLEOTIDE SEQUENCE</scope>
    <source>
        <strain evidence="4 5">N5</strain>
    </source>
</reference>
<feature type="domain" description="Putative metallopeptidase" evidence="2">
    <location>
        <begin position="2"/>
        <end position="271"/>
    </location>
</feature>
<dbReference type="AlphaFoldDB" id="A0A975TVQ2"/>
<sequence>MSHSLRARAALSHLGEVDPALGVLALWCKHRDAEGATRTYGNTIIYGPSFMSLGVAEQVGLMAHHVLHVALRHSNRQVAFAERLGPTFDATLFGLAADGLINETLLLAGHALPRPAVLVTDLLEEIGKPAASSVQALTEWDTERLTMALHASVEQSEKARKFGRSRDFSPDLVGGTAGDEDEAPSAADWRSQMVHALEAGRRAGTGIGRFGGILADLAPSRIPWEVQLRGLLSTALSDVSQTSYRRPAARWIAMASQARKAGTPEPVFQPGKTRDAFRPRVVVGLDTSSSIEATTLLLFCQETEGVSRRSGAEVHLLAFDECVHAARRLDAGGWRSLRQNPVRIGGGTDYAPVFEAAMRLHPSILVILTDLDAPFGPAPRFPVLWVVPARGAKEVPFGRVLEVDA</sequence>